<keyword evidence="2" id="KW-1133">Transmembrane helix</keyword>
<keyword evidence="3" id="KW-0732">Signal</keyword>
<evidence type="ECO:0000313" key="5">
    <source>
        <dbReference type="Proteomes" id="UP001165079"/>
    </source>
</evidence>
<dbReference type="Proteomes" id="UP001165079">
    <property type="component" value="Unassembled WGS sequence"/>
</dbReference>
<organism evidence="4 5">
    <name type="scientific">Actinorhabdospora filicis</name>
    <dbReference type="NCBI Taxonomy" id="1785913"/>
    <lineage>
        <taxon>Bacteria</taxon>
        <taxon>Bacillati</taxon>
        <taxon>Actinomycetota</taxon>
        <taxon>Actinomycetes</taxon>
        <taxon>Micromonosporales</taxon>
        <taxon>Micromonosporaceae</taxon>
        <taxon>Actinorhabdospora</taxon>
    </lineage>
</organism>
<sequence length="254" mass="24880">MTSPRRLSAALAALALCATAGTVIAAPAAQAASCREGGGVTVVVDNGGGAQTSCANGDPGSGLAALSSAGFGYRQNSTKLVCSINSTPGDCPDPPPTNKYWSYWYGSPGGSWTYSPKGPGTRNPKPGDVEGWAYGAGKPPSIAPPAEQPAPKPPPKTEDPKPGGDPAKPGQTATTEPGPKDPASPSSPGPSTSDAPADSAAASSSAASGEPGINADNASASSGTGTVSWILGAVAIAALAGGAVWQIRRRKTSE</sequence>
<dbReference type="AlphaFoldDB" id="A0A9W6SJ89"/>
<evidence type="ECO:0000256" key="1">
    <source>
        <dbReference type="SAM" id="MobiDB-lite"/>
    </source>
</evidence>
<evidence type="ECO:0000256" key="3">
    <source>
        <dbReference type="SAM" id="SignalP"/>
    </source>
</evidence>
<evidence type="ECO:0008006" key="6">
    <source>
        <dbReference type="Google" id="ProtNLM"/>
    </source>
</evidence>
<keyword evidence="2" id="KW-0812">Transmembrane</keyword>
<evidence type="ECO:0000256" key="2">
    <source>
        <dbReference type="SAM" id="Phobius"/>
    </source>
</evidence>
<reference evidence="4" key="1">
    <citation type="submission" date="2023-03" db="EMBL/GenBank/DDBJ databases">
        <title>Actinorhabdospora filicis NBRC 111898.</title>
        <authorList>
            <person name="Ichikawa N."/>
            <person name="Sato H."/>
            <person name="Tonouchi N."/>
        </authorList>
    </citation>
    <scope>NUCLEOTIDE SEQUENCE</scope>
    <source>
        <strain evidence="4">NBRC 111898</strain>
    </source>
</reference>
<feature type="signal peptide" evidence="3">
    <location>
        <begin position="1"/>
        <end position="25"/>
    </location>
</feature>
<keyword evidence="2" id="KW-0472">Membrane</keyword>
<proteinExistence type="predicted"/>
<comment type="caution">
    <text evidence="4">The sequence shown here is derived from an EMBL/GenBank/DDBJ whole genome shotgun (WGS) entry which is preliminary data.</text>
</comment>
<keyword evidence="5" id="KW-1185">Reference proteome</keyword>
<dbReference type="PROSITE" id="PS51318">
    <property type="entry name" value="TAT"/>
    <property type="match status" value="1"/>
</dbReference>
<feature type="region of interest" description="Disordered" evidence="1">
    <location>
        <begin position="115"/>
        <end position="224"/>
    </location>
</feature>
<name>A0A9W6SJ89_9ACTN</name>
<gene>
    <name evidence="4" type="ORF">Afil01_17690</name>
</gene>
<feature type="transmembrane region" description="Helical" evidence="2">
    <location>
        <begin position="227"/>
        <end position="247"/>
    </location>
</feature>
<feature type="chain" id="PRO_5040726401" description="LPXTG cell wall anchor domain-containing protein" evidence="3">
    <location>
        <begin position="26"/>
        <end position="254"/>
    </location>
</feature>
<evidence type="ECO:0000313" key="4">
    <source>
        <dbReference type="EMBL" id="GLZ76962.1"/>
    </source>
</evidence>
<dbReference type="RefSeq" id="WP_285662105.1">
    <property type="nucleotide sequence ID" value="NZ_BSTX01000001.1"/>
</dbReference>
<dbReference type="InterPro" id="IPR006311">
    <property type="entry name" value="TAT_signal"/>
</dbReference>
<protein>
    <recommendedName>
        <fullName evidence="6">LPXTG cell wall anchor domain-containing protein</fullName>
    </recommendedName>
</protein>
<dbReference type="EMBL" id="BSTX01000001">
    <property type="protein sequence ID" value="GLZ76962.1"/>
    <property type="molecule type" value="Genomic_DNA"/>
</dbReference>
<accession>A0A9W6SJ89</accession>
<feature type="compositionally biased region" description="Low complexity" evidence="1">
    <location>
        <begin position="189"/>
        <end position="212"/>
    </location>
</feature>
<feature type="compositionally biased region" description="Pro residues" evidence="1">
    <location>
        <begin position="141"/>
        <end position="154"/>
    </location>
</feature>